<comment type="caution">
    <text evidence="5">The sequence shown here is derived from an EMBL/GenBank/DDBJ whole genome shotgun (WGS) entry which is preliminary data.</text>
</comment>
<feature type="compositionally biased region" description="Polar residues" evidence="2">
    <location>
        <begin position="291"/>
        <end position="301"/>
    </location>
</feature>
<evidence type="ECO:0000313" key="6">
    <source>
        <dbReference type="Proteomes" id="UP001233535"/>
    </source>
</evidence>
<dbReference type="Gene3D" id="3.90.550.10">
    <property type="entry name" value="Spore Coat Polysaccharide Biosynthesis Protein SpsA, Chain A"/>
    <property type="match status" value="1"/>
</dbReference>
<dbReference type="CDD" id="cd06420">
    <property type="entry name" value="GT2_Chondriotin_Pol_N"/>
    <property type="match status" value="1"/>
</dbReference>
<dbReference type="InterPro" id="IPR050834">
    <property type="entry name" value="Glycosyltransf_2"/>
</dbReference>
<keyword evidence="1" id="KW-0808">Transferase</keyword>
<dbReference type="EMBL" id="JARUHG010000005">
    <property type="protein sequence ID" value="MDR0184288.1"/>
    <property type="molecule type" value="Genomic_DNA"/>
</dbReference>
<evidence type="ECO:0000313" key="5">
    <source>
        <dbReference type="EMBL" id="MDR0184288.1"/>
    </source>
</evidence>
<organism evidence="5 6">
    <name type="scientific">Lysobacter arvi</name>
    <dbReference type="NCBI Taxonomy" id="3038776"/>
    <lineage>
        <taxon>Bacteria</taxon>
        <taxon>Pseudomonadati</taxon>
        <taxon>Pseudomonadota</taxon>
        <taxon>Gammaproteobacteria</taxon>
        <taxon>Lysobacterales</taxon>
        <taxon>Lysobacteraceae</taxon>
        <taxon>Lysobacter</taxon>
    </lineage>
</organism>
<dbReference type="Pfam" id="PF02709">
    <property type="entry name" value="Glyco_transf_7C"/>
    <property type="match status" value="1"/>
</dbReference>
<dbReference type="PANTHER" id="PTHR43685:SF3">
    <property type="entry name" value="SLR2126 PROTEIN"/>
    <property type="match status" value="1"/>
</dbReference>
<dbReference type="InterPro" id="IPR001173">
    <property type="entry name" value="Glyco_trans_2-like"/>
</dbReference>
<evidence type="ECO:0000256" key="2">
    <source>
        <dbReference type="SAM" id="MobiDB-lite"/>
    </source>
</evidence>
<feature type="region of interest" description="Disordered" evidence="2">
    <location>
        <begin position="280"/>
        <end position="301"/>
    </location>
</feature>
<evidence type="ECO:0000259" key="4">
    <source>
        <dbReference type="Pfam" id="PF02709"/>
    </source>
</evidence>
<proteinExistence type="predicted"/>
<dbReference type="InterPro" id="IPR027791">
    <property type="entry name" value="Galactosyl_T_C"/>
</dbReference>
<keyword evidence="6" id="KW-1185">Reference proteome</keyword>
<evidence type="ECO:0000259" key="3">
    <source>
        <dbReference type="Pfam" id="PF00535"/>
    </source>
</evidence>
<name>A0ABU1CH57_9GAMM</name>
<gene>
    <name evidence="5" type="ORF">P8609_15090</name>
</gene>
<feature type="domain" description="Galactosyltransferase C-terminal" evidence="4">
    <location>
        <begin position="174"/>
        <end position="235"/>
    </location>
</feature>
<dbReference type="InterPro" id="IPR029044">
    <property type="entry name" value="Nucleotide-diphossugar_trans"/>
</dbReference>
<protein>
    <submittedName>
        <fullName evidence="5">Glycosyltransferase family 2 protein</fullName>
    </submittedName>
</protein>
<dbReference type="PANTHER" id="PTHR43685">
    <property type="entry name" value="GLYCOSYLTRANSFERASE"/>
    <property type="match status" value="1"/>
</dbReference>
<accession>A0ABU1CH57</accession>
<dbReference type="Pfam" id="PF00535">
    <property type="entry name" value="Glycos_transf_2"/>
    <property type="match status" value="1"/>
</dbReference>
<sequence length="301" mass="34158">MSASSAPSVSVVISTYNWPQALELALEALARQTVLPHEVIVADDGSREDTRAMLERLARDYPVPLRHSWIEDKGFRLALARNRAIAATTGDYVLILDGDMLPHPKFVEDQVRAAQRGSFVQGMRVLTDETGRDRLLSREVRQLGFFDRGLTRRRHTLRIPALAALSLRVTRNQKTSSIKGCSQAWWRDDLVALNGFDERFEGWGREDKDLAVRAFHHGLMRRMLRFGGLATHLYHRERHEDGASPNDPLLADTKATKRVRSPLGLDRHLEEFARTPLPDLREIVRAPGTRGESQNRNPDHP</sequence>
<dbReference type="Proteomes" id="UP001233535">
    <property type="component" value="Unassembled WGS sequence"/>
</dbReference>
<evidence type="ECO:0000256" key="1">
    <source>
        <dbReference type="ARBA" id="ARBA00022679"/>
    </source>
</evidence>
<dbReference type="SUPFAM" id="SSF53448">
    <property type="entry name" value="Nucleotide-diphospho-sugar transferases"/>
    <property type="match status" value="1"/>
</dbReference>
<dbReference type="RefSeq" id="WP_309263408.1">
    <property type="nucleotide sequence ID" value="NZ_JARUHG010000005.1"/>
</dbReference>
<feature type="domain" description="Glycosyltransferase 2-like" evidence="3">
    <location>
        <begin position="10"/>
        <end position="150"/>
    </location>
</feature>
<reference evidence="5 6" key="1">
    <citation type="submission" date="2023-04" db="EMBL/GenBank/DDBJ databases">
        <title>Lysobacter sp. strain UC isolated from soil sample.</title>
        <authorList>
            <person name="Choksket S."/>
            <person name="Harshvardhan F."/>
            <person name="Rana R."/>
            <person name="Patil P.B."/>
            <person name="Korpole S."/>
        </authorList>
    </citation>
    <scope>NUCLEOTIDE SEQUENCE [LARGE SCALE GENOMIC DNA]</scope>
    <source>
        <strain evidence="5 6">UC</strain>
    </source>
</reference>